<name>A0A212R843_RHOAC</name>
<dbReference type="Gene3D" id="3.40.50.720">
    <property type="entry name" value="NAD(P)-binding Rossmann-like Domain"/>
    <property type="match status" value="1"/>
</dbReference>
<reference evidence="3" key="1">
    <citation type="submission" date="2017-06" db="EMBL/GenBank/DDBJ databases">
        <authorList>
            <person name="Varghese N."/>
            <person name="Submissions S."/>
        </authorList>
    </citation>
    <scope>NUCLEOTIDE SEQUENCE [LARGE SCALE GENOMIC DNA]</scope>
    <source>
        <strain evidence="3">DSM 137</strain>
    </source>
</reference>
<dbReference type="NCBIfam" id="TIGR03466">
    <property type="entry name" value="HpnA"/>
    <property type="match status" value="1"/>
</dbReference>
<dbReference type="PANTHER" id="PTHR48079">
    <property type="entry name" value="PROTEIN YEEZ"/>
    <property type="match status" value="1"/>
</dbReference>
<keyword evidence="3" id="KW-1185">Reference proteome</keyword>
<dbReference type="GO" id="GO:0004029">
    <property type="term" value="F:aldehyde dehydrogenase (NAD+) activity"/>
    <property type="evidence" value="ECO:0007669"/>
    <property type="project" value="TreeGrafter"/>
</dbReference>
<evidence type="ECO:0000259" key="1">
    <source>
        <dbReference type="Pfam" id="PF01370"/>
    </source>
</evidence>
<dbReference type="Pfam" id="PF01370">
    <property type="entry name" value="Epimerase"/>
    <property type="match status" value="1"/>
</dbReference>
<dbReference type="GO" id="GO:0005737">
    <property type="term" value="C:cytoplasm"/>
    <property type="evidence" value="ECO:0007669"/>
    <property type="project" value="TreeGrafter"/>
</dbReference>
<evidence type="ECO:0000313" key="2">
    <source>
        <dbReference type="EMBL" id="SNB68309.1"/>
    </source>
</evidence>
<dbReference type="EMBL" id="FYDG01000003">
    <property type="protein sequence ID" value="SNB68309.1"/>
    <property type="molecule type" value="Genomic_DNA"/>
</dbReference>
<feature type="domain" description="NAD-dependent epimerase/dehydratase" evidence="1">
    <location>
        <begin position="7"/>
        <end position="234"/>
    </location>
</feature>
<dbReference type="InterPro" id="IPR051783">
    <property type="entry name" value="NAD(P)-dependent_oxidoreduct"/>
</dbReference>
<proteinExistence type="predicted"/>
<dbReference type="SUPFAM" id="SSF51735">
    <property type="entry name" value="NAD(P)-binding Rossmann-fold domains"/>
    <property type="match status" value="1"/>
</dbReference>
<dbReference type="OrthoDB" id="9801785at2"/>
<dbReference type="InterPro" id="IPR036291">
    <property type="entry name" value="NAD(P)-bd_dom_sf"/>
</dbReference>
<sequence length="333" mass="35797">MSTGGKILVTGATGFVGAAVARALIARGERVVLLARQSSPRGNIEGLDAEVAIGDLREAESLKPAFAGVDRLYHVAADYRLWAPDPNEIVEANRLGVTNIMTAALRAGVSRVVYTSSVATLKLNGEGRPVDETSPATPDQAIGAYKRSKTIAERVVETMVKTQGLPAVIVNPSTPIGPRDIKPTPTGRVIVEAANGKMPGYVDTGLNLVHVEDVAAGHLLAMDKGRIGERYILGGQDVPFGQFLTEICEMAGRRPPVLKIPRAPLFPFARAAEFFARFTGKEPFATVDALRMAKYRMYFSSAKAQAELGYSARPYKEAIADALSWFREKGMVK</sequence>
<organism evidence="2 3">
    <name type="scientific">Rhodoblastus acidophilus</name>
    <name type="common">Rhodopseudomonas acidophila</name>
    <dbReference type="NCBI Taxonomy" id="1074"/>
    <lineage>
        <taxon>Bacteria</taxon>
        <taxon>Pseudomonadati</taxon>
        <taxon>Pseudomonadota</taxon>
        <taxon>Alphaproteobacteria</taxon>
        <taxon>Hyphomicrobiales</taxon>
        <taxon>Rhodoblastaceae</taxon>
        <taxon>Rhodoblastus</taxon>
    </lineage>
</organism>
<protein>
    <submittedName>
        <fullName evidence="2">Dihydroflavonol-4-reductase</fullName>
    </submittedName>
</protein>
<evidence type="ECO:0000313" key="3">
    <source>
        <dbReference type="Proteomes" id="UP000198418"/>
    </source>
</evidence>
<dbReference type="PANTHER" id="PTHR48079:SF6">
    <property type="entry name" value="NAD(P)-BINDING DOMAIN-CONTAINING PROTEIN-RELATED"/>
    <property type="match status" value="1"/>
</dbReference>
<dbReference type="InterPro" id="IPR001509">
    <property type="entry name" value="Epimerase_deHydtase"/>
</dbReference>
<dbReference type="Proteomes" id="UP000198418">
    <property type="component" value="Unassembled WGS sequence"/>
</dbReference>
<gene>
    <name evidence="2" type="ORF">SAMN06265338_10335</name>
</gene>
<dbReference type="AlphaFoldDB" id="A0A212R843"/>
<accession>A0A212R843</accession>
<dbReference type="InterPro" id="IPR017829">
    <property type="entry name" value="Hopanoid-assoc_sugar_epimerase"/>
</dbReference>
<dbReference type="CDD" id="cd05228">
    <property type="entry name" value="AR_FR_like_1_SDR_e"/>
    <property type="match status" value="1"/>
</dbReference>